<sequence length="519" mass="58324">MRNKYTLALLTYICISISALAQTWEIYDLNGNLTSRAIYDEIQILGETVTVGKNSDGLFLLSSDLRPMLNLQGEAVFQYLQPWIIVQGPKGIGAFHEYGQLCLPLEYEEIKTYTNILLARKGSSYWLFERGSGKTTILGQAEEAIITHHGMIILKKNGSFYLPLSKDPGKPYQLLSPNEGNFLLAKEATGYGLINREGEYVLDPIVDQLEHTRGNYYYGFDENQYLLIRGDEVKAQVTYNSYHKITKEGDLMLEYIHGKLRRVMEEDGILLDAVGIESVQLIGKDLYNVHFRENKTGLLGKKGWLVQPTSEADWIGLGNEGLFPARKAGKFGYLDTSGQWSVPPQFAETLLFSEQVAAFRNSSTWGLINSKGTVLSESKWDEIKPYSNGIAVASLGGAYYLLNNTGEVVNPLGFDKVCRIKEGYFLVEKDHKKGLLDQRGNMLLPLEFDHLQVEQKDFIIANKGGSMGAIRENGDIIFPFEYQQIQADWIGQKILAKAMYHPVIISIEEPVKGKRKKGA</sequence>
<keyword evidence="3" id="KW-1185">Reference proteome</keyword>
<dbReference type="Proteomes" id="UP000248917">
    <property type="component" value="Unassembled WGS sequence"/>
</dbReference>
<comment type="caution">
    <text evidence="2">The sequence shown here is derived from an EMBL/GenBank/DDBJ whole genome shotgun (WGS) entry which is preliminary data.</text>
</comment>
<keyword evidence="1" id="KW-0732">Signal</keyword>
<gene>
    <name evidence="2" type="ORF">CLV31_10450</name>
</gene>
<dbReference type="EMBL" id="QKTX01000004">
    <property type="protein sequence ID" value="PZV84402.1"/>
    <property type="molecule type" value="Genomic_DNA"/>
</dbReference>
<evidence type="ECO:0000313" key="3">
    <source>
        <dbReference type="Proteomes" id="UP000248917"/>
    </source>
</evidence>
<dbReference type="PANTHER" id="PTHR37841">
    <property type="entry name" value="GLR2918 PROTEIN"/>
    <property type="match status" value="1"/>
</dbReference>
<feature type="chain" id="PRO_5016300339" evidence="1">
    <location>
        <begin position="22"/>
        <end position="519"/>
    </location>
</feature>
<accession>A0A326RRR8</accession>
<dbReference type="AlphaFoldDB" id="A0A326RRR8"/>
<dbReference type="OrthoDB" id="2485468at2"/>
<evidence type="ECO:0000313" key="2">
    <source>
        <dbReference type="EMBL" id="PZV84402.1"/>
    </source>
</evidence>
<dbReference type="RefSeq" id="WP_111392086.1">
    <property type="nucleotide sequence ID" value="NZ_QKTX01000004.1"/>
</dbReference>
<proteinExistence type="predicted"/>
<feature type="signal peptide" evidence="1">
    <location>
        <begin position="1"/>
        <end position="21"/>
    </location>
</feature>
<dbReference type="PANTHER" id="PTHR37841:SF1">
    <property type="entry name" value="DUF3298 DOMAIN-CONTAINING PROTEIN"/>
    <property type="match status" value="1"/>
</dbReference>
<reference evidence="2 3" key="1">
    <citation type="submission" date="2018-06" db="EMBL/GenBank/DDBJ databases">
        <title>Genomic Encyclopedia of Archaeal and Bacterial Type Strains, Phase II (KMG-II): from individual species to whole genera.</title>
        <authorList>
            <person name="Goeker M."/>
        </authorList>
    </citation>
    <scope>NUCLEOTIDE SEQUENCE [LARGE SCALE GENOMIC DNA]</scope>
    <source>
        <strain evidence="2 3">T4</strain>
    </source>
</reference>
<dbReference type="SUPFAM" id="SSF69360">
    <property type="entry name" value="Cell wall binding repeat"/>
    <property type="match status" value="1"/>
</dbReference>
<evidence type="ECO:0000256" key="1">
    <source>
        <dbReference type="SAM" id="SignalP"/>
    </source>
</evidence>
<protein>
    <submittedName>
        <fullName evidence="2">WG repeat protein</fullName>
    </submittedName>
</protein>
<dbReference type="InterPro" id="IPR032774">
    <property type="entry name" value="WG_beta_rep"/>
</dbReference>
<name>A0A326RRR8_9BACT</name>
<organism evidence="2 3">
    <name type="scientific">Algoriphagus aquaeductus</name>
    <dbReference type="NCBI Taxonomy" id="475299"/>
    <lineage>
        <taxon>Bacteria</taxon>
        <taxon>Pseudomonadati</taxon>
        <taxon>Bacteroidota</taxon>
        <taxon>Cytophagia</taxon>
        <taxon>Cytophagales</taxon>
        <taxon>Cyclobacteriaceae</taxon>
        <taxon>Algoriphagus</taxon>
    </lineage>
</organism>
<dbReference type="Pfam" id="PF14903">
    <property type="entry name" value="WG_beta_rep"/>
    <property type="match status" value="3"/>
</dbReference>